<dbReference type="EMBL" id="GGEC01089189">
    <property type="protein sequence ID" value="MBX69673.1"/>
    <property type="molecule type" value="Transcribed_RNA"/>
</dbReference>
<proteinExistence type="predicted"/>
<dbReference type="AlphaFoldDB" id="A0A2P2QRS3"/>
<name>A0A2P2QRS3_RHIMU</name>
<accession>A0A2P2QRS3</accession>
<protein>
    <submittedName>
        <fullName evidence="1">Uncharacterized protein</fullName>
    </submittedName>
</protein>
<evidence type="ECO:0000313" key="1">
    <source>
        <dbReference type="EMBL" id="MBX69673.1"/>
    </source>
</evidence>
<organism evidence="1">
    <name type="scientific">Rhizophora mucronata</name>
    <name type="common">Asiatic mangrove</name>
    <dbReference type="NCBI Taxonomy" id="61149"/>
    <lineage>
        <taxon>Eukaryota</taxon>
        <taxon>Viridiplantae</taxon>
        <taxon>Streptophyta</taxon>
        <taxon>Embryophyta</taxon>
        <taxon>Tracheophyta</taxon>
        <taxon>Spermatophyta</taxon>
        <taxon>Magnoliopsida</taxon>
        <taxon>eudicotyledons</taxon>
        <taxon>Gunneridae</taxon>
        <taxon>Pentapetalae</taxon>
        <taxon>rosids</taxon>
        <taxon>fabids</taxon>
        <taxon>Malpighiales</taxon>
        <taxon>Rhizophoraceae</taxon>
        <taxon>Rhizophora</taxon>
    </lineage>
</organism>
<reference evidence="1" key="1">
    <citation type="submission" date="2018-02" db="EMBL/GenBank/DDBJ databases">
        <title>Rhizophora mucronata_Transcriptome.</title>
        <authorList>
            <person name="Meera S.P."/>
            <person name="Sreeshan A."/>
            <person name="Augustine A."/>
        </authorList>
    </citation>
    <scope>NUCLEOTIDE SEQUENCE</scope>
    <source>
        <tissue evidence="1">Leaf</tissue>
    </source>
</reference>
<sequence length="55" mass="6197">MHFGFESMAVHLTHTITISRVISSKIYTTVEHILISLLFMFVFCNSACTLACMSL</sequence>